<dbReference type="GO" id="GO:1990904">
    <property type="term" value="C:ribonucleoprotein complex"/>
    <property type="evidence" value="ECO:0007669"/>
    <property type="project" value="UniProtKB-KW"/>
</dbReference>
<dbReference type="GO" id="GO:0005840">
    <property type="term" value="C:ribosome"/>
    <property type="evidence" value="ECO:0007669"/>
    <property type="project" value="UniProtKB-KW"/>
</dbReference>
<evidence type="ECO:0000256" key="2">
    <source>
        <dbReference type="ARBA" id="ARBA00022980"/>
    </source>
</evidence>
<dbReference type="RefSeq" id="XP_012187630.1">
    <property type="nucleotide sequence ID" value="XM_012332240.1"/>
</dbReference>
<dbReference type="NCBIfam" id="TIGR00280">
    <property type="entry name" value="eL43_euk_arch"/>
    <property type="match status" value="1"/>
</dbReference>
<proteinExistence type="inferred from homology"/>
<protein>
    <submittedName>
        <fullName evidence="4">60S ribosomal protein</fullName>
    </submittedName>
</protein>
<dbReference type="InterPro" id="IPR011331">
    <property type="entry name" value="Ribosomal_eL37/eL43"/>
</dbReference>
<dbReference type="InterPro" id="IPR011332">
    <property type="entry name" value="Ribosomal_zn-bd"/>
</dbReference>
<comment type="similarity">
    <text evidence="1">Belongs to the eukaryotic ribosomal protein eL43 family.</text>
</comment>
<dbReference type="SUPFAM" id="SSF57829">
    <property type="entry name" value="Zn-binding ribosomal proteins"/>
    <property type="match status" value="1"/>
</dbReference>
<evidence type="ECO:0000256" key="3">
    <source>
        <dbReference type="ARBA" id="ARBA00023274"/>
    </source>
</evidence>
<evidence type="ECO:0000313" key="5">
    <source>
        <dbReference type="Proteomes" id="UP000014071"/>
    </source>
</evidence>
<name>R9NYX4_PSEHS</name>
<dbReference type="AlphaFoldDB" id="R9NYX4"/>
<reference evidence="5" key="1">
    <citation type="journal article" date="2013" name="Genome Announc.">
        <title>Draft genome sequence of the basidiomycetous yeast-like fungus Pseudozyma hubeiensis SY62, which produces an abundant amount of the biosurfactant mannosylerythritol lipids.</title>
        <authorList>
            <person name="Konishi M."/>
            <person name="Hatada Y."/>
            <person name="Horiuchi J."/>
        </authorList>
    </citation>
    <scope>NUCLEOTIDE SEQUENCE [LARGE SCALE GENOMIC DNA]</scope>
    <source>
        <strain evidence="5">SY62</strain>
    </source>
</reference>
<dbReference type="InterPro" id="IPR002674">
    <property type="entry name" value="Ribosomal_eL43"/>
</dbReference>
<dbReference type="Proteomes" id="UP000014071">
    <property type="component" value="Unassembled WGS sequence"/>
</dbReference>
<dbReference type="NCBIfam" id="NF003058">
    <property type="entry name" value="PRK03976.1"/>
    <property type="match status" value="1"/>
</dbReference>
<keyword evidence="3" id="KW-0687">Ribonucleoprotein</keyword>
<dbReference type="HOGENOM" id="CLU_1310609_0_0_1"/>
<dbReference type="GO" id="GO:0006412">
    <property type="term" value="P:translation"/>
    <property type="evidence" value="ECO:0007669"/>
    <property type="project" value="InterPro"/>
</dbReference>
<keyword evidence="5" id="KW-1185">Reference proteome</keyword>
<dbReference type="PANTHER" id="PTHR48129">
    <property type="entry name" value="60S RIBOSOMAL PROTEIN L37A"/>
    <property type="match status" value="1"/>
</dbReference>
<keyword evidence="2 4" id="KW-0689">Ribosomal protein</keyword>
<accession>R9NYX4</accession>
<dbReference type="PANTHER" id="PTHR48129:SF1">
    <property type="entry name" value="LARGE RIBOSOMAL SUBUNIT PROTEIN EL43"/>
    <property type="match status" value="1"/>
</dbReference>
<dbReference type="HAMAP" id="MF_00327">
    <property type="entry name" value="Ribosomal_eL43"/>
    <property type="match status" value="1"/>
</dbReference>
<dbReference type="Pfam" id="PF01780">
    <property type="entry name" value="Ribosomal_L37ae"/>
    <property type="match status" value="1"/>
</dbReference>
<organism evidence="4 5">
    <name type="scientific">Pseudozyma hubeiensis (strain SY62)</name>
    <name type="common">Yeast</name>
    <dbReference type="NCBI Taxonomy" id="1305764"/>
    <lineage>
        <taxon>Eukaryota</taxon>
        <taxon>Fungi</taxon>
        <taxon>Dikarya</taxon>
        <taxon>Basidiomycota</taxon>
        <taxon>Ustilaginomycotina</taxon>
        <taxon>Ustilaginomycetes</taxon>
        <taxon>Ustilaginales</taxon>
        <taxon>Ustilaginaceae</taxon>
        <taxon>Pseudozyma</taxon>
    </lineage>
</organism>
<gene>
    <name evidence="4" type="ORF">PHSY_001612</name>
</gene>
<evidence type="ECO:0000256" key="1">
    <source>
        <dbReference type="ARBA" id="ARBA00008672"/>
    </source>
</evidence>
<dbReference type="GeneID" id="24106909"/>
<sequence length="210" mass="23369">MGDVAAAHRRRACVMTAARTNRELSIGMQRTIQITADLHPMPDSHGHFYVQKARSRTRSENSHASCGAQQRSKRTVKVGITGKYGTRYGASLRRQIKKIEISQHSKYTCTFCGKDSVKRKAVGIWECRACKKVMAGGAWTLSTSAAATVRSRDLAVDGTFALDRHVDVTRYRSPLLCDSTVDPYQPFQPAIQFQVPSETLVAARQISRPR</sequence>
<evidence type="ECO:0000313" key="4">
    <source>
        <dbReference type="EMBL" id="GAC94043.1"/>
    </source>
</evidence>
<dbReference type="OrthoDB" id="10258345at2759"/>
<dbReference type="eggNOG" id="KOG0402">
    <property type="taxonomic scope" value="Eukaryota"/>
</dbReference>
<dbReference type="Gene3D" id="2.20.25.30">
    <property type="match status" value="1"/>
</dbReference>
<dbReference type="GO" id="GO:0003735">
    <property type="term" value="F:structural constituent of ribosome"/>
    <property type="evidence" value="ECO:0007669"/>
    <property type="project" value="InterPro"/>
</dbReference>
<dbReference type="EMBL" id="DF238782">
    <property type="protein sequence ID" value="GAC94043.1"/>
    <property type="molecule type" value="Genomic_DNA"/>
</dbReference>
<dbReference type="STRING" id="1305764.R9NYX4"/>
<dbReference type="InterPro" id="IPR050522">
    <property type="entry name" value="Ribosomal_protein_eL43"/>
</dbReference>